<dbReference type="EMBL" id="JAEKJW010000001">
    <property type="protein sequence ID" value="MBN8195924.1"/>
    <property type="molecule type" value="Genomic_DNA"/>
</dbReference>
<dbReference type="Proteomes" id="UP000664405">
    <property type="component" value="Unassembled WGS sequence"/>
</dbReference>
<organism evidence="2 3">
    <name type="scientific">Thalassospira povalilytica</name>
    <dbReference type="NCBI Taxonomy" id="732237"/>
    <lineage>
        <taxon>Bacteria</taxon>
        <taxon>Pseudomonadati</taxon>
        <taxon>Pseudomonadota</taxon>
        <taxon>Alphaproteobacteria</taxon>
        <taxon>Rhodospirillales</taxon>
        <taxon>Thalassospiraceae</taxon>
        <taxon>Thalassospira</taxon>
    </lineage>
</organism>
<comment type="caution">
    <text evidence="2">The sequence shown here is derived from an EMBL/GenBank/DDBJ whole genome shotgun (WGS) entry which is preliminary data.</text>
</comment>
<keyword evidence="1" id="KW-0472">Membrane</keyword>
<accession>A0A8I1SIM4</accession>
<feature type="transmembrane region" description="Helical" evidence="1">
    <location>
        <begin position="68"/>
        <end position="88"/>
    </location>
</feature>
<dbReference type="AlphaFoldDB" id="A0A8I1SIM4"/>
<feature type="transmembrane region" description="Helical" evidence="1">
    <location>
        <begin position="108"/>
        <end position="132"/>
    </location>
</feature>
<proteinExistence type="predicted"/>
<keyword evidence="1" id="KW-1133">Transmembrane helix</keyword>
<gene>
    <name evidence="2" type="ORF">JF547_05530</name>
</gene>
<name>A0A8I1SIM4_9PROT</name>
<evidence type="ECO:0000256" key="1">
    <source>
        <dbReference type="SAM" id="Phobius"/>
    </source>
</evidence>
<dbReference type="RefSeq" id="WP_206926840.1">
    <property type="nucleotide sequence ID" value="NZ_JAEKJW010000001.1"/>
</dbReference>
<evidence type="ECO:0000313" key="2">
    <source>
        <dbReference type="EMBL" id="MBN8195924.1"/>
    </source>
</evidence>
<evidence type="ECO:0000313" key="3">
    <source>
        <dbReference type="Proteomes" id="UP000664405"/>
    </source>
</evidence>
<feature type="transmembrane region" description="Helical" evidence="1">
    <location>
        <begin position="6"/>
        <end position="27"/>
    </location>
</feature>
<sequence length="188" mass="21273">MISYLEAGVFAVVTTLLALVAVRLFLYPPHCLRRAVRSLHQWRANTLITQIARTLAYEKLPGRINGKILLFSMIFAICTSIAHTALPFSDQISTAIMSSEPFGIRDLLIVLVAFAFMYTIPFLIGLMFTGFLSRSNVYRRQTKAQALYHLTKTGISKGEARRTFSRKLKLKITHETKDISEVKRHSVP</sequence>
<reference evidence="2" key="1">
    <citation type="submission" date="2020-12" db="EMBL/GenBank/DDBJ databases">
        <title>Oil enriched cultivation method for isolating marine PHA-producing bacteria.</title>
        <authorList>
            <person name="Zheng W."/>
            <person name="Yu S."/>
            <person name="Huang Y."/>
        </authorList>
    </citation>
    <scope>NUCLEOTIDE SEQUENCE</scope>
    <source>
        <strain evidence="2">SY-2-3</strain>
    </source>
</reference>
<protein>
    <submittedName>
        <fullName evidence="2">Uncharacterized protein</fullName>
    </submittedName>
</protein>
<keyword evidence="1" id="KW-0812">Transmembrane</keyword>